<reference evidence="5" key="2">
    <citation type="journal article" date="2021" name="PeerJ">
        <title>Extensive microbial diversity within the chicken gut microbiome revealed by metagenomics and culture.</title>
        <authorList>
            <person name="Gilroy R."/>
            <person name="Ravi A."/>
            <person name="Getino M."/>
            <person name="Pursley I."/>
            <person name="Horton D.L."/>
            <person name="Alikhan N.F."/>
            <person name="Baker D."/>
            <person name="Gharbi K."/>
            <person name="Hall N."/>
            <person name="Watson M."/>
            <person name="Adriaenssens E.M."/>
            <person name="Foster-Nyarko E."/>
            <person name="Jarju S."/>
            <person name="Secka A."/>
            <person name="Antonio M."/>
            <person name="Oren A."/>
            <person name="Chaudhuri R.R."/>
            <person name="La Ragione R."/>
            <person name="Hildebrand F."/>
            <person name="Pallen M.J."/>
        </authorList>
    </citation>
    <scope>NUCLEOTIDE SEQUENCE</scope>
    <source>
        <strain evidence="5">G3-3990</strain>
    </source>
</reference>
<dbReference type="AlphaFoldDB" id="A0A9D9HTJ2"/>
<gene>
    <name evidence="5" type="ORF">IAA73_06795</name>
</gene>
<sequence length="304" mass="33173">MEPIKSFAELTKHLTNCGRTRVAVANAVDDHSLEAVVLAIKNGFAEAYLVGDKAVIEKYEFIHDPKAASYIHIINIPDVQDATVEAVRMVRNNEADVLMKGLVNTDVIIRAILDKEKGLLPPGNVLSFTATFEVPGYHKLIFLADPAVIPSPTLEQRRAIINYTIATARKFGVEKPKVALIHATEKPNPKIQYMSDYVQIVEEAKEGKFGNVTIDGPMDIFLALDKERGAIKKVPTPVLGDADILIFPNFESANAFYKALIAFAGAEMGGKLEGTTKPVVLTSRSDSIQSKFNSLALACITAHE</sequence>
<evidence type="ECO:0000256" key="3">
    <source>
        <dbReference type="ARBA" id="ARBA00023315"/>
    </source>
</evidence>
<evidence type="ECO:0000313" key="5">
    <source>
        <dbReference type="EMBL" id="MBO8460019.1"/>
    </source>
</evidence>
<evidence type="ECO:0000259" key="4">
    <source>
        <dbReference type="Pfam" id="PF01515"/>
    </source>
</evidence>
<dbReference type="PIRSF" id="PIRSF000428">
    <property type="entry name" value="P_Ac_trans"/>
    <property type="match status" value="1"/>
</dbReference>
<dbReference type="PANTHER" id="PTHR43356:SF2">
    <property type="entry name" value="PHOSPHATE ACETYLTRANSFERASE"/>
    <property type="match status" value="1"/>
</dbReference>
<dbReference type="Pfam" id="PF01515">
    <property type="entry name" value="PTA_PTB"/>
    <property type="match status" value="1"/>
</dbReference>
<comment type="caution">
    <text evidence="5">The sequence shown here is derived from an EMBL/GenBank/DDBJ whole genome shotgun (WGS) entry which is preliminary data.</text>
</comment>
<dbReference type="PANTHER" id="PTHR43356">
    <property type="entry name" value="PHOSPHATE ACETYLTRANSFERASE"/>
    <property type="match status" value="1"/>
</dbReference>
<protein>
    <submittedName>
        <fullName evidence="5">Phosphate butyryltransferase</fullName>
    </submittedName>
</protein>
<keyword evidence="3" id="KW-0012">Acyltransferase</keyword>
<dbReference type="GO" id="GO:0016746">
    <property type="term" value="F:acyltransferase activity"/>
    <property type="evidence" value="ECO:0007669"/>
    <property type="project" value="UniProtKB-KW"/>
</dbReference>
<proteinExistence type="inferred from homology"/>
<dbReference type="Proteomes" id="UP000823641">
    <property type="component" value="Unassembled WGS sequence"/>
</dbReference>
<dbReference type="Gene3D" id="3.40.718.10">
    <property type="entry name" value="Isopropylmalate Dehydrogenase"/>
    <property type="match status" value="1"/>
</dbReference>
<name>A0A9D9HTJ2_9BACT</name>
<dbReference type="SUPFAM" id="SSF53659">
    <property type="entry name" value="Isocitrate/Isopropylmalate dehydrogenase-like"/>
    <property type="match status" value="1"/>
</dbReference>
<keyword evidence="2" id="KW-0808">Transferase</keyword>
<organism evidence="5 6">
    <name type="scientific">Candidatus Gallipaludibacter merdavium</name>
    <dbReference type="NCBI Taxonomy" id="2840839"/>
    <lineage>
        <taxon>Bacteria</taxon>
        <taxon>Pseudomonadati</taxon>
        <taxon>Bacteroidota</taxon>
        <taxon>Bacteroidia</taxon>
        <taxon>Bacteroidales</taxon>
        <taxon>Candidatus Gallipaludibacter</taxon>
    </lineage>
</organism>
<evidence type="ECO:0000313" key="6">
    <source>
        <dbReference type="Proteomes" id="UP000823641"/>
    </source>
</evidence>
<accession>A0A9D9HTJ2</accession>
<evidence type="ECO:0000256" key="1">
    <source>
        <dbReference type="ARBA" id="ARBA00005656"/>
    </source>
</evidence>
<evidence type="ECO:0000256" key="2">
    <source>
        <dbReference type="ARBA" id="ARBA00022679"/>
    </source>
</evidence>
<dbReference type="InterPro" id="IPR012147">
    <property type="entry name" value="P_Ac_Bu_trans"/>
</dbReference>
<dbReference type="InterPro" id="IPR050500">
    <property type="entry name" value="Phos_Acetyltrans/Butyryltrans"/>
</dbReference>
<dbReference type="EMBL" id="JADIMG010000067">
    <property type="protein sequence ID" value="MBO8460019.1"/>
    <property type="molecule type" value="Genomic_DNA"/>
</dbReference>
<dbReference type="InterPro" id="IPR002505">
    <property type="entry name" value="PTA_PTB"/>
</dbReference>
<feature type="domain" description="Phosphate acetyl/butaryl transferase" evidence="4">
    <location>
        <begin position="79"/>
        <end position="299"/>
    </location>
</feature>
<comment type="similarity">
    <text evidence="1">Belongs to the phosphate acetyltransferase and butyryltransferase family.</text>
</comment>
<reference evidence="5" key="1">
    <citation type="submission" date="2020-10" db="EMBL/GenBank/DDBJ databases">
        <authorList>
            <person name="Gilroy R."/>
        </authorList>
    </citation>
    <scope>NUCLEOTIDE SEQUENCE</scope>
    <source>
        <strain evidence="5">G3-3990</strain>
    </source>
</reference>